<evidence type="ECO:0000313" key="1">
    <source>
        <dbReference type="EMBL" id="MBB3098595.1"/>
    </source>
</evidence>
<sequence length="898" mass="93089">MIRTPGQVVAALAVAARFAALDRGTWYDALFEAGPDGTDTLSAPHQPDRALLRALAAEYTQLDAHAATLPDRLHVEWLAAILRIPRLPVLPDRVVAHVTVDPKLAPAVVPRGTLLRGGKDAFGKERRYATADPLTAHGASLAGVRSLAPGGSAAGLPGVAASAPPFPLAVPQGPDAPHVLRISSPALAFADGTLTTRLSFAGATGVSGLTGAVWRYSRTDGTTSPTTGGVVAGATVSVTLTGGCGTPDGGPPWIECVIPPGVTVPEGFGFTAVTVEVTGRSAYVPQAAFYNDGAVDLTKEFQPFGAVAKRGDAFYLRSDEAFGKALAGLTITVTMQAGDGVLASSAGGSGIPASTATYMTTQISSARLKLGGAYSTVRDELERIGALLADPGDPSVRWQRRVDGHWSGFGPGMDRFGSVTATVSGEVGSERFTVGGQPGHFVRAFLHQGDFGWTAYQAGVADFATKAIAGGPTGPVMPTPPVPPIASSITISYTTSPLPATRVESTSGWRHAVQAGSGTFRPFRRAVSDLGAPGMVAIGLDLPDPALGSSVSLYLDVDSAAPCGATEPVDARWEWWDGTAWSELAVADGSRQLREAGLLRFVAPPGWPAGCTEVSAATGRWIRLVTSAPDRLGDLRGVVVDAVLAEFVSGAADPALDPSSATALPPGTIKGTLTPVRGVKKVTDLASVRGRGPESDQAYRTRASARARHRDRSLTPWDYEQLVALTFPEVAAVRCLPHTNQTGDREPGRVGLVVVPDRPDDPAPYPPVSLVERIVEAAGVTRPMGARVAVLCPLYAPVTVVATVLLRRGVAALAGKEAIAAALEALLHPSGGAAARWGRSLYASTLVAFLERQPDVDVVTSFELRDAGGAPVEVIEVDACRGLYCSSASHHLTCVEQL</sequence>
<organism evidence="1 2">
    <name type="scientific">Actinoplanes campanulatus</name>
    <dbReference type="NCBI Taxonomy" id="113559"/>
    <lineage>
        <taxon>Bacteria</taxon>
        <taxon>Bacillati</taxon>
        <taxon>Actinomycetota</taxon>
        <taxon>Actinomycetes</taxon>
        <taxon>Micromonosporales</taxon>
        <taxon>Micromonosporaceae</taxon>
        <taxon>Actinoplanes</taxon>
    </lineage>
</organism>
<protein>
    <recommendedName>
        <fullName evidence="3">Baseplate assembly protein</fullName>
    </recommendedName>
</protein>
<dbReference type="RefSeq" id="WP_183224668.1">
    <property type="nucleotide sequence ID" value="NZ_BMPW01000017.1"/>
</dbReference>
<dbReference type="Proteomes" id="UP000590749">
    <property type="component" value="Unassembled WGS sequence"/>
</dbReference>
<dbReference type="AlphaFoldDB" id="A0A7W5AM11"/>
<proteinExistence type="predicted"/>
<name>A0A7W5AM11_9ACTN</name>
<evidence type="ECO:0000313" key="2">
    <source>
        <dbReference type="Proteomes" id="UP000590749"/>
    </source>
</evidence>
<evidence type="ECO:0008006" key="3">
    <source>
        <dbReference type="Google" id="ProtNLM"/>
    </source>
</evidence>
<reference evidence="1 2" key="1">
    <citation type="submission" date="2020-08" db="EMBL/GenBank/DDBJ databases">
        <title>Genomic Encyclopedia of Type Strains, Phase III (KMG-III): the genomes of soil and plant-associated and newly described type strains.</title>
        <authorList>
            <person name="Whitman W."/>
        </authorList>
    </citation>
    <scope>NUCLEOTIDE SEQUENCE [LARGE SCALE GENOMIC DNA]</scope>
    <source>
        <strain evidence="1 2">CECT 3287</strain>
    </source>
</reference>
<comment type="caution">
    <text evidence="1">The sequence shown here is derived from an EMBL/GenBank/DDBJ whole genome shotgun (WGS) entry which is preliminary data.</text>
</comment>
<accession>A0A7W5AM11</accession>
<dbReference type="EMBL" id="JACHXF010000015">
    <property type="protein sequence ID" value="MBB3098595.1"/>
    <property type="molecule type" value="Genomic_DNA"/>
</dbReference>
<keyword evidence="2" id="KW-1185">Reference proteome</keyword>
<gene>
    <name evidence="1" type="ORF">FHR83_006294</name>
</gene>